<dbReference type="AlphaFoldDB" id="A0A0N4WAE0"/>
<accession>A0A0N4WAE0</accession>
<evidence type="ECO:0000313" key="1">
    <source>
        <dbReference type="WBParaSite" id="HPLM_0000734101-mRNA-1"/>
    </source>
</evidence>
<dbReference type="OMA" id="HFTRQMI"/>
<dbReference type="GO" id="GO:0019843">
    <property type="term" value="F:rRNA binding"/>
    <property type="evidence" value="ECO:0007669"/>
    <property type="project" value="InterPro"/>
</dbReference>
<dbReference type="SUPFAM" id="SSF54995">
    <property type="entry name" value="Ribosomal protein S6"/>
    <property type="match status" value="1"/>
</dbReference>
<reference evidence="1" key="1">
    <citation type="submission" date="2017-02" db="UniProtKB">
        <authorList>
            <consortium name="WormBaseParasite"/>
        </authorList>
    </citation>
    <scope>IDENTIFICATION</scope>
</reference>
<protein>
    <submittedName>
        <fullName evidence="1">DEP domain-containing protein</fullName>
    </submittedName>
</protein>
<proteinExistence type="predicted"/>
<dbReference type="GO" id="GO:0003735">
    <property type="term" value="F:structural constituent of ribosome"/>
    <property type="evidence" value="ECO:0007669"/>
    <property type="project" value="InterPro"/>
</dbReference>
<dbReference type="InterPro" id="IPR035980">
    <property type="entry name" value="Ribosomal_bS6_sf"/>
</dbReference>
<dbReference type="GO" id="GO:0005840">
    <property type="term" value="C:ribosome"/>
    <property type="evidence" value="ECO:0007669"/>
    <property type="project" value="InterPro"/>
</dbReference>
<sequence>LIFVAVGSLYLSSFQADLLKTLVRAGKMLLDHGAVIESVESLGFRDLPYKRITKQTREPVYSSNFFLFRTHMSVEARKTTKSIFTHDLDMVHVAVVPVTTPAPEKCNLEEILKPPAKRQSVKDLREGQKMGHFTRQLIYKRTEREWRSIPKSYPIAPQRP</sequence>
<dbReference type="InterPro" id="IPR014717">
    <property type="entry name" value="Transl_elong_EF1B/ribsomal_bS6"/>
</dbReference>
<name>A0A0N4WAE0_HAEPC</name>
<dbReference type="Gene3D" id="3.30.70.60">
    <property type="match status" value="1"/>
</dbReference>
<organism evidence="1">
    <name type="scientific">Haemonchus placei</name>
    <name type="common">Barber's pole worm</name>
    <dbReference type="NCBI Taxonomy" id="6290"/>
    <lineage>
        <taxon>Eukaryota</taxon>
        <taxon>Metazoa</taxon>
        <taxon>Ecdysozoa</taxon>
        <taxon>Nematoda</taxon>
        <taxon>Chromadorea</taxon>
        <taxon>Rhabditida</taxon>
        <taxon>Rhabditina</taxon>
        <taxon>Rhabditomorpha</taxon>
        <taxon>Strongyloidea</taxon>
        <taxon>Trichostrongylidae</taxon>
        <taxon>Haemonchus</taxon>
    </lineage>
</organism>
<dbReference type="WBParaSite" id="HPLM_0000734101-mRNA-1">
    <property type="protein sequence ID" value="HPLM_0000734101-mRNA-1"/>
    <property type="gene ID" value="HPLM_0000734101"/>
</dbReference>
<dbReference type="GO" id="GO:0006412">
    <property type="term" value="P:translation"/>
    <property type="evidence" value="ECO:0007669"/>
    <property type="project" value="InterPro"/>
</dbReference>